<accession>A0ABQ5AI15</accession>
<proteinExistence type="predicted"/>
<dbReference type="Proteomes" id="UP001151760">
    <property type="component" value="Unassembled WGS sequence"/>
</dbReference>
<reference evidence="1" key="1">
    <citation type="journal article" date="2022" name="Int. J. Mol. Sci.">
        <title>Draft Genome of Tanacetum Coccineum: Genomic Comparison of Closely Related Tanacetum-Family Plants.</title>
        <authorList>
            <person name="Yamashiro T."/>
            <person name="Shiraishi A."/>
            <person name="Nakayama K."/>
            <person name="Satake H."/>
        </authorList>
    </citation>
    <scope>NUCLEOTIDE SEQUENCE</scope>
</reference>
<keyword evidence="2" id="KW-1185">Reference proteome</keyword>
<gene>
    <name evidence="1" type="ORF">Tco_0821778</name>
</gene>
<comment type="caution">
    <text evidence="1">The sequence shown here is derived from an EMBL/GenBank/DDBJ whole genome shotgun (WGS) entry which is preliminary data.</text>
</comment>
<evidence type="ECO:0000313" key="2">
    <source>
        <dbReference type="Proteomes" id="UP001151760"/>
    </source>
</evidence>
<protein>
    <submittedName>
        <fullName evidence="1">Uncharacterized protein</fullName>
    </submittedName>
</protein>
<reference evidence="1" key="2">
    <citation type="submission" date="2022-01" db="EMBL/GenBank/DDBJ databases">
        <authorList>
            <person name="Yamashiro T."/>
            <person name="Shiraishi A."/>
            <person name="Satake H."/>
            <person name="Nakayama K."/>
        </authorList>
    </citation>
    <scope>NUCLEOTIDE SEQUENCE</scope>
</reference>
<dbReference type="EMBL" id="BQNB010012208">
    <property type="protein sequence ID" value="GJT00609.1"/>
    <property type="molecule type" value="Genomic_DNA"/>
</dbReference>
<organism evidence="1 2">
    <name type="scientific">Tanacetum coccineum</name>
    <dbReference type="NCBI Taxonomy" id="301880"/>
    <lineage>
        <taxon>Eukaryota</taxon>
        <taxon>Viridiplantae</taxon>
        <taxon>Streptophyta</taxon>
        <taxon>Embryophyta</taxon>
        <taxon>Tracheophyta</taxon>
        <taxon>Spermatophyta</taxon>
        <taxon>Magnoliopsida</taxon>
        <taxon>eudicotyledons</taxon>
        <taxon>Gunneridae</taxon>
        <taxon>Pentapetalae</taxon>
        <taxon>asterids</taxon>
        <taxon>campanulids</taxon>
        <taxon>Asterales</taxon>
        <taxon>Asteraceae</taxon>
        <taxon>Asteroideae</taxon>
        <taxon>Anthemideae</taxon>
        <taxon>Anthemidinae</taxon>
        <taxon>Tanacetum</taxon>
    </lineage>
</organism>
<sequence>MDNPDITMKEYIQLKAEKSRRRGQEFNWETTTYGKIRYFEDIDYFKYFDNEFLAIIYIDALTFEPKISSELMVTAHHVEKVDFDFVISFHESDDKGTRYGISHLEGYGVLTI</sequence>
<evidence type="ECO:0000313" key="1">
    <source>
        <dbReference type="EMBL" id="GJT00609.1"/>
    </source>
</evidence>
<name>A0ABQ5AI15_9ASTR</name>